<comment type="catalytic activity">
    <reaction evidence="11">
        <text>[GlcNAc-(1-&gt;4)-Mur2Ac(oyl-L-Ala-gamma-D-Glu-L-Lys-D-Ala-D-Ala)](n)-di-trans,octa-cis-undecaprenyl diphosphate + beta-D-GlcNAc-(1-&gt;4)-Mur2Ac(oyl-L-Ala-gamma-D-Glu-L-Lys-D-Ala-D-Ala)-di-trans,octa-cis-undecaprenyl diphosphate = [GlcNAc-(1-&gt;4)-Mur2Ac(oyl-L-Ala-gamma-D-Glu-L-Lys-D-Ala-D-Ala)](n+1)-di-trans,octa-cis-undecaprenyl diphosphate + di-trans,octa-cis-undecaprenyl diphosphate + H(+)</text>
        <dbReference type="Rhea" id="RHEA:23708"/>
        <dbReference type="Rhea" id="RHEA-COMP:9602"/>
        <dbReference type="Rhea" id="RHEA-COMP:9603"/>
        <dbReference type="ChEBI" id="CHEBI:15378"/>
        <dbReference type="ChEBI" id="CHEBI:58405"/>
        <dbReference type="ChEBI" id="CHEBI:60033"/>
        <dbReference type="ChEBI" id="CHEBI:78435"/>
        <dbReference type="EC" id="2.4.99.28"/>
    </reaction>
</comment>
<evidence type="ECO:0000256" key="10">
    <source>
        <dbReference type="ARBA" id="ARBA00044770"/>
    </source>
</evidence>
<feature type="transmembrane region" description="Helical" evidence="12">
    <location>
        <begin position="237"/>
        <end position="257"/>
    </location>
</feature>
<evidence type="ECO:0000256" key="1">
    <source>
        <dbReference type="ARBA" id="ARBA00004141"/>
    </source>
</evidence>
<evidence type="ECO:0000256" key="6">
    <source>
        <dbReference type="ARBA" id="ARBA00022984"/>
    </source>
</evidence>
<protein>
    <recommendedName>
        <fullName evidence="10">peptidoglycan glycosyltransferase</fullName>
        <ecNumber evidence="10">2.4.99.28</ecNumber>
    </recommendedName>
    <alternativeName>
        <fullName evidence="9">Peptidoglycan polymerase</fullName>
    </alternativeName>
</protein>
<sequence length="348" mass="40342">MLIYKNTLFFIKKQFCWTLLSFAIVLIFFKIKKNIFFYLEKIGTTLNLLAINYTLLTNFSINGARRWVEIGPLLYQPVEIEKPFFILCLSQLITTTKELNYKEFIFLNLIVLSTFLGIFLQPDFASGLLYLSIVFISLFIDRTSYKQLFGFGAFFSFLFYLIFFLHPYQLSRISLFIQTLFNPINPNPVTTTQLNQSFETISRGGFFGLGIGCGETTFESLPVYYADFIFSVFLENFGILGSLFFFLFLSIYTCFYLSNFFKLKKLKDVIITLGCFLFLTLQTCIHLGVTCNLLPITGIPLPFISYGGNAQLACICLFSLSVRLFYENNRPLLNPNKKILHLFKFLYF</sequence>
<dbReference type="GO" id="GO:0008360">
    <property type="term" value="P:regulation of cell shape"/>
    <property type="evidence" value="ECO:0007669"/>
    <property type="project" value="UniProtKB-KW"/>
</dbReference>
<evidence type="ECO:0000256" key="12">
    <source>
        <dbReference type="SAM" id="Phobius"/>
    </source>
</evidence>
<keyword evidence="13" id="KW-0150">Chloroplast</keyword>
<reference evidence="13" key="1">
    <citation type="journal article" date="2014" name="BMC Genomics">
        <title>Six newly sequenced chloroplast genomes from prasinophyte green algae provide insights into the relationships among prasinophyte lineages and the diversity of streamlined genome architecture in picoplanktonic species.</title>
        <authorList>
            <person name="Lemieux C."/>
            <person name="Otis C."/>
            <person name="Turmel M."/>
        </authorList>
    </citation>
    <scope>NUCLEOTIDE SEQUENCE</scope>
</reference>
<accession>A0A088CJZ3</accession>
<feature type="transmembrane region" description="Helical" evidence="12">
    <location>
        <begin position="148"/>
        <end position="166"/>
    </location>
</feature>
<feature type="transmembrane region" description="Helical" evidence="12">
    <location>
        <begin position="124"/>
        <end position="141"/>
    </location>
</feature>
<comment type="subcellular location">
    <subcellularLocation>
        <location evidence="1">Membrane</location>
        <topology evidence="1">Multi-pass membrane protein</topology>
    </subcellularLocation>
</comment>
<keyword evidence="7 12" id="KW-1133">Transmembrane helix</keyword>
<organism evidence="13">
    <name type="scientific">Prasinoderma coloniale</name>
    <dbReference type="NCBI Taxonomy" id="156133"/>
    <lineage>
        <taxon>Eukaryota</taxon>
        <taxon>Viridiplantae</taxon>
        <taxon>Prasinodermophyta</taxon>
        <taxon>Prasinodermophyceae</taxon>
        <taxon>Prasinodermales</taxon>
        <taxon>Prasinodermaceae</taxon>
        <taxon>Prasinoderma</taxon>
    </lineage>
</organism>
<evidence type="ECO:0000256" key="3">
    <source>
        <dbReference type="ARBA" id="ARBA00022679"/>
    </source>
</evidence>
<evidence type="ECO:0000256" key="8">
    <source>
        <dbReference type="ARBA" id="ARBA00023136"/>
    </source>
</evidence>
<keyword evidence="13" id="KW-0934">Plastid</keyword>
<dbReference type="InterPro" id="IPR001182">
    <property type="entry name" value="FtsW/RodA"/>
</dbReference>
<keyword evidence="2" id="KW-0328">Glycosyltransferase</keyword>
<feature type="transmembrane region" description="Helical" evidence="12">
    <location>
        <begin position="309"/>
        <end position="326"/>
    </location>
</feature>
<keyword evidence="8 12" id="KW-0472">Membrane</keyword>
<dbReference type="GO" id="GO:0005886">
    <property type="term" value="C:plasma membrane"/>
    <property type="evidence" value="ECO:0007669"/>
    <property type="project" value="TreeGrafter"/>
</dbReference>
<keyword evidence="6" id="KW-0573">Peptidoglycan synthesis</keyword>
<feature type="transmembrane region" description="Helical" evidence="12">
    <location>
        <begin position="7"/>
        <end position="29"/>
    </location>
</feature>
<evidence type="ECO:0000256" key="4">
    <source>
        <dbReference type="ARBA" id="ARBA00022692"/>
    </source>
</evidence>
<evidence type="ECO:0000313" key="13">
    <source>
        <dbReference type="EMBL" id="AID67577.1"/>
    </source>
</evidence>
<dbReference type="EC" id="2.4.99.28" evidence="10"/>
<dbReference type="AlphaFoldDB" id="A0A088CJZ3"/>
<dbReference type="GO" id="GO:0008955">
    <property type="term" value="F:peptidoglycan glycosyltransferase activity"/>
    <property type="evidence" value="ECO:0007669"/>
    <property type="project" value="UniProtKB-EC"/>
</dbReference>
<keyword evidence="5" id="KW-0133">Cell shape</keyword>
<dbReference type="GO" id="GO:0015648">
    <property type="term" value="F:lipid-linked peptidoglycan transporter activity"/>
    <property type="evidence" value="ECO:0007669"/>
    <property type="project" value="TreeGrafter"/>
</dbReference>
<name>A0A088CJZ3_9VIRI</name>
<gene>
    <name evidence="13" type="primary">ftsW</name>
</gene>
<dbReference type="RefSeq" id="YP_009057530.1">
    <property type="nucleotide sequence ID" value="NC_024817.1"/>
</dbReference>
<evidence type="ECO:0000256" key="9">
    <source>
        <dbReference type="ARBA" id="ARBA00032370"/>
    </source>
</evidence>
<dbReference type="GeneID" id="20357970"/>
<evidence type="ECO:0000256" key="5">
    <source>
        <dbReference type="ARBA" id="ARBA00022960"/>
    </source>
</evidence>
<keyword evidence="3" id="KW-0808">Transferase</keyword>
<dbReference type="Pfam" id="PF01098">
    <property type="entry name" value="FTSW_RODA_SPOVE"/>
    <property type="match status" value="1"/>
</dbReference>
<proteinExistence type="predicted"/>
<dbReference type="PANTHER" id="PTHR30474">
    <property type="entry name" value="CELL CYCLE PROTEIN"/>
    <property type="match status" value="1"/>
</dbReference>
<keyword evidence="4 12" id="KW-0812">Transmembrane</keyword>
<feature type="transmembrane region" description="Helical" evidence="12">
    <location>
        <begin position="35"/>
        <end position="56"/>
    </location>
</feature>
<dbReference type="GO" id="GO:0032153">
    <property type="term" value="C:cell division site"/>
    <property type="evidence" value="ECO:0007669"/>
    <property type="project" value="TreeGrafter"/>
</dbReference>
<feature type="transmembrane region" description="Helical" evidence="12">
    <location>
        <begin position="269"/>
        <end position="289"/>
    </location>
</feature>
<dbReference type="PANTHER" id="PTHR30474:SF2">
    <property type="entry name" value="PEPTIDOGLYCAN GLYCOSYLTRANSFERASE FTSW-RELATED"/>
    <property type="match status" value="1"/>
</dbReference>
<evidence type="ECO:0000256" key="7">
    <source>
        <dbReference type="ARBA" id="ARBA00022989"/>
    </source>
</evidence>
<dbReference type="EMBL" id="KJ746598">
    <property type="protein sequence ID" value="AID67577.1"/>
    <property type="molecule type" value="Genomic_DNA"/>
</dbReference>
<evidence type="ECO:0000256" key="2">
    <source>
        <dbReference type="ARBA" id="ARBA00022676"/>
    </source>
</evidence>
<geneLocation type="chloroplast" evidence="13"/>
<dbReference type="GO" id="GO:0051301">
    <property type="term" value="P:cell division"/>
    <property type="evidence" value="ECO:0007669"/>
    <property type="project" value="InterPro"/>
</dbReference>
<evidence type="ECO:0000256" key="11">
    <source>
        <dbReference type="ARBA" id="ARBA00049902"/>
    </source>
</evidence>
<feature type="transmembrane region" description="Helical" evidence="12">
    <location>
        <begin position="99"/>
        <end position="118"/>
    </location>
</feature>